<evidence type="ECO:0000256" key="1">
    <source>
        <dbReference type="SAM" id="MobiDB-lite"/>
    </source>
</evidence>
<evidence type="ECO:0000313" key="3">
    <source>
        <dbReference type="Proteomes" id="UP001234178"/>
    </source>
</evidence>
<name>A0ABR0AU20_9CRUS</name>
<feature type="compositionally biased region" description="Basic residues" evidence="1">
    <location>
        <begin position="303"/>
        <end position="312"/>
    </location>
</feature>
<reference evidence="2 3" key="1">
    <citation type="journal article" date="2023" name="Nucleic Acids Res.">
        <title>The hologenome of Daphnia magna reveals possible DNA methylation and microbiome-mediated evolution of the host genome.</title>
        <authorList>
            <person name="Chaturvedi A."/>
            <person name="Li X."/>
            <person name="Dhandapani V."/>
            <person name="Marshall H."/>
            <person name="Kissane S."/>
            <person name="Cuenca-Cambronero M."/>
            <person name="Asole G."/>
            <person name="Calvet F."/>
            <person name="Ruiz-Romero M."/>
            <person name="Marangio P."/>
            <person name="Guigo R."/>
            <person name="Rago D."/>
            <person name="Mirbahai L."/>
            <person name="Eastwood N."/>
            <person name="Colbourne J.K."/>
            <person name="Zhou J."/>
            <person name="Mallon E."/>
            <person name="Orsini L."/>
        </authorList>
    </citation>
    <scope>NUCLEOTIDE SEQUENCE [LARGE SCALE GENOMIC DNA]</scope>
    <source>
        <strain evidence="2">LRV0_1</strain>
    </source>
</reference>
<evidence type="ECO:0000313" key="2">
    <source>
        <dbReference type="EMBL" id="KAK4028631.1"/>
    </source>
</evidence>
<organism evidence="2 3">
    <name type="scientific">Daphnia magna</name>
    <dbReference type="NCBI Taxonomy" id="35525"/>
    <lineage>
        <taxon>Eukaryota</taxon>
        <taxon>Metazoa</taxon>
        <taxon>Ecdysozoa</taxon>
        <taxon>Arthropoda</taxon>
        <taxon>Crustacea</taxon>
        <taxon>Branchiopoda</taxon>
        <taxon>Diplostraca</taxon>
        <taxon>Cladocera</taxon>
        <taxon>Anomopoda</taxon>
        <taxon>Daphniidae</taxon>
        <taxon>Daphnia</taxon>
    </lineage>
</organism>
<comment type="caution">
    <text evidence="2">The sequence shown here is derived from an EMBL/GenBank/DDBJ whole genome shotgun (WGS) entry which is preliminary data.</text>
</comment>
<gene>
    <name evidence="2" type="ORF">OUZ56_021636</name>
</gene>
<protein>
    <submittedName>
        <fullName evidence="2">Uncharacterized protein</fullName>
    </submittedName>
</protein>
<dbReference type="EMBL" id="JAOYFB010000039">
    <property type="protein sequence ID" value="KAK4028631.1"/>
    <property type="molecule type" value="Genomic_DNA"/>
</dbReference>
<keyword evidence="3" id="KW-1185">Reference proteome</keyword>
<feature type="region of interest" description="Disordered" evidence="1">
    <location>
        <begin position="290"/>
        <end position="312"/>
    </location>
</feature>
<sequence length="332" mass="36463">MAPKKNAVPKLLLIPGQKSSLRKPLQTLNGQNLRVLEKKKSLKITTKVPHTTKDNENVVPINHCSTNSNLECGTNLMFSQPETECLREDRSDGSCMVMDDSVDSVTIVPISHSSTLSNHGCSTNPLLLNEPETKCLHAAINDVSECLGTDQSDGSCMVIEETNDTAMMYSPSKDNDNVATSSQLSPKRNAVSYFSPPWMVTTECQATYQNESSITVSESTSVSTTTVSNIPSCPLYFSPFAVSPKQKEEIRKSWDILFGYMPGLRNTLEQVGSFSRRQAAIVSSEDNASSQSSSFCEKTQLPAKKKTAKKKKKLNHPEYRVAVAMPQFLLPA</sequence>
<accession>A0ABR0AU20</accession>
<proteinExistence type="predicted"/>
<dbReference type="Proteomes" id="UP001234178">
    <property type="component" value="Unassembled WGS sequence"/>
</dbReference>